<dbReference type="InterPro" id="IPR003593">
    <property type="entry name" value="AAA+_ATPase"/>
</dbReference>
<feature type="compositionally biased region" description="Low complexity" evidence="2">
    <location>
        <begin position="52"/>
        <end position="74"/>
    </location>
</feature>
<dbReference type="GO" id="GO:0007165">
    <property type="term" value="P:signal transduction"/>
    <property type="evidence" value="ECO:0007669"/>
    <property type="project" value="InterPro"/>
</dbReference>
<protein>
    <recommendedName>
        <fullName evidence="3">TIR domain-containing protein</fullName>
    </recommendedName>
</protein>
<dbReference type="Pfam" id="PF25895">
    <property type="entry name" value="WHD_plant_disease"/>
    <property type="match status" value="1"/>
</dbReference>
<dbReference type="PANTHER" id="PTHR32472:SF11">
    <property type="entry name" value="DISEASE RESISTANCE PROTEIN (TIR-NBS CLASS)"/>
    <property type="match status" value="1"/>
</dbReference>
<dbReference type="PROSITE" id="PS50104">
    <property type="entry name" value="TIR"/>
    <property type="match status" value="1"/>
</dbReference>
<dbReference type="GO" id="GO:0043531">
    <property type="term" value="F:ADP binding"/>
    <property type="evidence" value="ECO:0007669"/>
    <property type="project" value="InterPro"/>
</dbReference>
<evidence type="ECO:0000313" key="5">
    <source>
        <dbReference type="Proteomes" id="UP000886520"/>
    </source>
</evidence>
<dbReference type="InterPro" id="IPR058874">
    <property type="entry name" value="WHD_plant"/>
</dbReference>
<dbReference type="InterPro" id="IPR035897">
    <property type="entry name" value="Toll_tir_struct_dom_sf"/>
</dbReference>
<dbReference type="PANTHER" id="PTHR32472">
    <property type="entry name" value="DNA REPAIR PROTEIN RADA"/>
    <property type="match status" value="1"/>
</dbReference>
<dbReference type="SUPFAM" id="SSF52540">
    <property type="entry name" value="P-loop containing nucleoside triphosphate hydrolases"/>
    <property type="match status" value="1"/>
</dbReference>
<dbReference type="OrthoDB" id="626167at2759"/>
<evidence type="ECO:0000259" key="3">
    <source>
        <dbReference type="PROSITE" id="PS50104"/>
    </source>
</evidence>
<dbReference type="Proteomes" id="UP000886520">
    <property type="component" value="Chromosome 12"/>
</dbReference>
<feature type="region of interest" description="Disordered" evidence="2">
    <location>
        <begin position="117"/>
        <end position="156"/>
    </location>
</feature>
<dbReference type="AlphaFoldDB" id="A0A9D4US24"/>
<dbReference type="Gene3D" id="3.40.50.300">
    <property type="entry name" value="P-loop containing nucleotide triphosphate hydrolases"/>
    <property type="match status" value="1"/>
</dbReference>
<keyword evidence="5" id="KW-1185">Reference proteome</keyword>
<feature type="compositionally biased region" description="Low complexity" evidence="2">
    <location>
        <begin position="143"/>
        <end position="156"/>
    </location>
</feature>
<dbReference type="SMART" id="SM00382">
    <property type="entry name" value="AAA"/>
    <property type="match status" value="1"/>
</dbReference>
<dbReference type="InterPro" id="IPR002182">
    <property type="entry name" value="NB-ARC"/>
</dbReference>
<dbReference type="Pfam" id="PF00931">
    <property type="entry name" value="NB-ARC"/>
    <property type="match status" value="1"/>
</dbReference>
<dbReference type="GO" id="GO:0000725">
    <property type="term" value="P:recombinational repair"/>
    <property type="evidence" value="ECO:0007669"/>
    <property type="project" value="TreeGrafter"/>
</dbReference>
<reference evidence="4" key="1">
    <citation type="submission" date="2021-01" db="EMBL/GenBank/DDBJ databases">
        <title>Adiantum capillus-veneris genome.</title>
        <authorList>
            <person name="Fang Y."/>
            <person name="Liao Q."/>
        </authorList>
    </citation>
    <scope>NUCLEOTIDE SEQUENCE</scope>
    <source>
        <strain evidence="4">H3</strain>
        <tissue evidence="4">Leaf</tissue>
    </source>
</reference>
<dbReference type="InterPro" id="IPR000157">
    <property type="entry name" value="TIR_dom"/>
</dbReference>
<evidence type="ECO:0000256" key="1">
    <source>
        <dbReference type="ARBA" id="ARBA00022528"/>
    </source>
</evidence>
<dbReference type="SUPFAM" id="SSF52200">
    <property type="entry name" value="Toll/Interleukin receptor TIR domain"/>
    <property type="match status" value="1"/>
</dbReference>
<accession>A0A9D4US24</accession>
<dbReference type="InterPro" id="IPR027417">
    <property type="entry name" value="P-loop_NTPase"/>
</dbReference>
<dbReference type="EMBL" id="JABFUD020000012">
    <property type="protein sequence ID" value="KAI5072824.1"/>
    <property type="molecule type" value="Genomic_DNA"/>
</dbReference>
<feature type="domain" description="TIR" evidence="3">
    <location>
        <begin position="264"/>
        <end position="383"/>
    </location>
</feature>
<keyword evidence="1" id="KW-0150">Chloroplast</keyword>
<gene>
    <name evidence="4" type="ORF">GOP47_0012930</name>
</gene>
<organism evidence="4 5">
    <name type="scientific">Adiantum capillus-veneris</name>
    <name type="common">Maidenhair fern</name>
    <dbReference type="NCBI Taxonomy" id="13818"/>
    <lineage>
        <taxon>Eukaryota</taxon>
        <taxon>Viridiplantae</taxon>
        <taxon>Streptophyta</taxon>
        <taxon>Embryophyta</taxon>
        <taxon>Tracheophyta</taxon>
        <taxon>Polypodiopsida</taxon>
        <taxon>Polypodiidae</taxon>
        <taxon>Polypodiales</taxon>
        <taxon>Pteridineae</taxon>
        <taxon>Pteridaceae</taxon>
        <taxon>Vittarioideae</taxon>
        <taxon>Adiantum</taxon>
    </lineage>
</organism>
<feature type="region of interest" description="Disordered" evidence="2">
    <location>
        <begin position="1"/>
        <end position="74"/>
    </location>
</feature>
<keyword evidence="1" id="KW-0934">Plastid</keyword>
<name>A0A9D4US24_ADICA</name>
<comment type="caution">
    <text evidence="4">The sequence shown here is derived from an EMBL/GenBank/DDBJ whole genome shotgun (WGS) entry which is preliminary data.</text>
</comment>
<evidence type="ECO:0000313" key="4">
    <source>
        <dbReference type="EMBL" id="KAI5072824.1"/>
    </source>
</evidence>
<feature type="compositionally biased region" description="Polar residues" evidence="2">
    <location>
        <begin position="37"/>
        <end position="47"/>
    </location>
</feature>
<sequence length="1145" mass="127460">MPVYMEAEFPGVPARTSSPSSSPLSSLVASSPPSSSQTSILIQTANVDTEDSSSLAPPFTTSPSSSAFSPSPLLNPSAPSARVVRFAKHVYSSPSSRADSIGTHLVATRIHARPIVTTTSPSTLTSSASSPVPSSPRVETWASSPQPTSPTSSAFVSASASPFISPPAYSSTGCSTPVGANSPPAEAQFIPHEETITFRPNPVPAVTYTPSFHHFSSSRLPTSQQLHFSSLNASRGTNLVDTSILPPRAFHATSDSPSSSARFRTCDVYIGIHGAGTSLARFSKWLRAELELQGIACFLADRAQYLEACSHDIALRTINSCTFGLVVITKDTFKNLYSLQEIHSFLHRKNLVPLFFDIAPSDCLGRDIVERRGAVWEKDGGELWRLYDGDEREWMEVLDGLSKVEEWKLEAHNGRWRDCILKAVSLLGTRLGRRSVAERERLRKEKVDSDEFPFPRNTRFVGRERELKHLESILFADDEGTDFLQAKGLKGCPGGECNVSRRRSDADRCQREYLHDRDTEGIGGRRKSDSERWHFNVGRDENGLLSSRNNSTSSSLRLMTEDDSCNTWNFYAASVCNRRRSFQKDEIRSNRHNQRTSRHRHAHLQKELLSTDVEASFRGAGGVVCVTGAAGIGKTEIVLEYAYRHFQRYRMVLWVGGEARYIRQNYLNLSLFLELDVGTESQVGAERGTVRTFDEQEMEAFQRIKRELQRDVPYLLVIDNVESECDWWDGRVISELIPTEGATHVILTTRLPRVMTVETINISYLSGLEALCLMQGKRQFISQELDALKEIEAKLKRSTFGLAIVGTLLSQLHMMPHELLEKLEKFVLCQWQWGAREELILENNPYLVKLLGLCFSFVDQIGSAKSLPLKMAIVGGWFGPFSLPLPLLAFAASTYPEKSRSSKLFNAACFSCYTAPQSKRGEAEAGSLLIKYGIARRCNRQGWICFHDIVQLYARKRGGVQAAKAMVQSIRRRGSVLLHAEQFWAACFLVLGFGNDPVIVELKVVELLSFIRKGVLPLALRSFTSFSRCHAALELLRLSVNALEDVEKLFDAKLHNRWDESLCCQKSGSTGKQVDDYVCQDVALLKALVLETRAKLMLKGGQFDAGEEMCRTCISIRTIMLGHNHPDTVSAQETLAKLVRSRSNA</sequence>
<feature type="compositionally biased region" description="Low complexity" evidence="2">
    <location>
        <begin position="17"/>
        <end position="36"/>
    </location>
</feature>
<feature type="compositionally biased region" description="Low complexity" evidence="2">
    <location>
        <begin position="117"/>
        <end position="136"/>
    </location>
</feature>
<dbReference type="Gene3D" id="3.40.50.10140">
    <property type="entry name" value="Toll/interleukin-1 receptor homology (TIR) domain"/>
    <property type="match status" value="1"/>
</dbReference>
<proteinExistence type="predicted"/>
<evidence type="ECO:0000256" key="2">
    <source>
        <dbReference type="SAM" id="MobiDB-lite"/>
    </source>
</evidence>